<dbReference type="EMBL" id="LBVN01000008">
    <property type="protein sequence ID" value="KKQ87288.1"/>
    <property type="molecule type" value="Genomic_DNA"/>
</dbReference>
<feature type="transmembrane region" description="Helical" evidence="7">
    <location>
        <begin position="91"/>
        <end position="114"/>
    </location>
</feature>
<dbReference type="PRINTS" id="PR00344">
    <property type="entry name" value="BCTRLSENSOR"/>
</dbReference>
<gene>
    <name evidence="9" type="ORF">UT10_C0008G0049</name>
</gene>
<dbReference type="GO" id="GO:0005886">
    <property type="term" value="C:plasma membrane"/>
    <property type="evidence" value="ECO:0007669"/>
    <property type="project" value="TreeGrafter"/>
</dbReference>
<dbReference type="Pfam" id="PF02518">
    <property type="entry name" value="HATPase_c"/>
    <property type="match status" value="1"/>
</dbReference>
<proteinExistence type="predicted"/>
<dbReference type="InterPro" id="IPR003594">
    <property type="entry name" value="HATPase_dom"/>
</dbReference>
<dbReference type="CDD" id="cd00075">
    <property type="entry name" value="HATPase"/>
    <property type="match status" value="1"/>
</dbReference>
<dbReference type="AlphaFoldDB" id="A0A0G0L5K6"/>
<sequence>MFTKARIKLTTYYLIIIMFVSLLFSLLAYRGSVYEIWRGLRLQGNNLPSSVLENIKDEVDNAPAPFGIFYGPVQLGRIIDREIYEEARKRVVINLIYINLAVLITAGVGGYILAGVTLKPIEEVLEEHKRFVSDASHELRTPLTSLKTEIEVSLRDKKMTLDDARKILRSNLEDVDKIQDLTSYLLTLSRYEKNAPHNFQQVDLAEIAVGVIKKSQKTAALKKINITSELVNTRIKGNLVALTELVQILVDNAIKYTNNGGAINIITKRTARSSKLIVSDNGIGISKSDLPHIFDRFYRADQSRNKNEISGFGLGLSIAKKIANLHSASIRVESKPGKGSTFTANFS</sequence>
<accession>A0A0G0L5K6</accession>
<evidence type="ECO:0000256" key="2">
    <source>
        <dbReference type="ARBA" id="ARBA00012438"/>
    </source>
</evidence>
<dbReference type="InterPro" id="IPR036097">
    <property type="entry name" value="HisK_dim/P_sf"/>
</dbReference>
<evidence type="ECO:0000313" key="9">
    <source>
        <dbReference type="EMBL" id="KKQ87288.1"/>
    </source>
</evidence>
<dbReference type="SUPFAM" id="SSF47384">
    <property type="entry name" value="Homodimeric domain of signal transducing histidine kinase"/>
    <property type="match status" value="1"/>
</dbReference>
<protein>
    <recommendedName>
        <fullName evidence="2">histidine kinase</fullName>
        <ecNumber evidence="2">2.7.13.3</ecNumber>
    </recommendedName>
</protein>
<evidence type="ECO:0000256" key="1">
    <source>
        <dbReference type="ARBA" id="ARBA00000085"/>
    </source>
</evidence>
<dbReference type="InterPro" id="IPR003661">
    <property type="entry name" value="HisK_dim/P_dom"/>
</dbReference>
<dbReference type="InterPro" id="IPR036890">
    <property type="entry name" value="HATPase_C_sf"/>
</dbReference>
<dbReference type="PANTHER" id="PTHR45453">
    <property type="entry name" value="PHOSPHATE REGULON SENSOR PROTEIN PHOR"/>
    <property type="match status" value="1"/>
</dbReference>
<dbReference type="InterPro" id="IPR050351">
    <property type="entry name" value="BphY/WalK/GraS-like"/>
</dbReference>
<dbReference type="GO" id="GO:0004721">
    <property type="term" value="F:phosphoprotein phosphatase activity"/>
    <property type="evidence" value="ECO:0007669"/>
    <property type="project" value="TreeGrafter"/>
</dbReference>
<keyword evidence="3" id="KW-0597">Phosphoprotein</keyword>
<dbReference type="Pfam" id="PF00512">
    <property type="entry name" value="HisKA"/>
    <property type="match status" value="1"/>
</dbReference>
<dbReference type="Gene3D" id="1.10.287.130">
    <property type="match status" value="1"/>
</dbReference>
<keyword evidence="7" id="KW-0472">Membrane</keyword>
<dbReference type="SMART" id="SM00388">
    <property type="entry name" value="HisKA"/>
    <property type="match status" value="1"/>
</dbReference>
<dbReference type="PROSITE" id="PS50109">
    <property type="entry name" value="HIS_KIN"/>
    <property type="match status" value="1"/>
</dbReference>
<evidence type="ECO:0000256" key="7">
    <source>
        <dbReference type="SAM" id="Phobius"/>
    </source>
</evidence>
<keyword evidence="7" id="KW-1133">Transmembrane helix</keyword>
<dbReference type="Proteomes" id="UP000033944">
    <property type="component" value="Unassembled WGS sequence"/>
</dbReference>
<keyword evidence="6" id="KW-0902">Two-component regulatory system</keyword>
<dbReference type="EC" id="2.7.13.3" evidence="2"/>
<evidence type="ECO:0000256" key="5">
    <source>
        <dbReference type="ARBA" id="ARBA00022777"/>
    </source>
</evidence>
<reference evidence="9 10" key="1">
    <citation type="journal article" date="2015" name="Nature">
        <title>rRNA introns, odd ribosomes, and small enigmatic genomes across a large radiation of phyla.</title>
        <authorList>
            <person name="Brown C.T."/>
            <person name="Hug L.A."/>
            <person name="Thomas B.C."/>
            <person name="Sharon I."/>
            <person name="Castelle C.J."/>
            <person name="Singh A."/>
            <person name="Wilkins M.J."/>
            <person name="Williams K.H."/>
            <person name="Banfield J.F."/>
        </authorList>
    </citation>
    <scope>NUCLEOTIDE SEQUENCE [LARGE SCALE GENOMIC DNA]</scope>
</reference>
<dbReference type="SMART" id="SM00387">
    <property type="entry name" value="HATPase_c"/>
    <property type="match status" value="1"/>
</dbReference>
<keyword evidence="5 9" id="KW-0418">Kinase</keyword>
<dbReference type="GO" id="GO:0016036">
    <property type="term" value="P:cellular response to phosphate starvation"/>
    <property type="evidence" value="ECO:0007669"/>
    <property type="project" value="TreeGrafter"/>
</dbReference>
<dbReference type="GO" id="GO:0000155">
    <property type="term" value="F:phosphorelay sensor kinase activity"/>
    <property type="evidence" value="ECO:0007669"/>
    <property type="project" value="InterPro"/>
</dbReference>
<organism evidence="9 10">
    <name type="scientific">Candidatus Woesebacteria bacterium GW2011_GWB1_38_8b</name>
    <dbReference type="NCBI Taxonomy" id="1618571"/>
    <lineage>
        <taxon>Bacteria</taxon>
        <taxon>Candidatus Woeseibacteriota</taxon>
    </lineage>
</organism>
<feature type="domain" description="Histidine kinase" evidence="8">
    <location>
        <begin position="134"/>
        <end position="347"/>
    </location>
</feature>
<dbReference type="SUPFAM" id="SSF55874">
    <property type="entry name" value="ATPase domain of HSP90 chaperone/DNA topoisomerase II/histidine kinase"/>
    <property type="match status" value="1"/>
</dbReference>
<dbReference type="FunFam" id="3.30.565.10:FF:000006">
    <property type="entry name" value="Sensor histidine kinase WalK"/>
    <property type="match status" value="1"/>
</dbReference>
<dbReference type="PANTHER" id="PTHR45453:SF1">
    <property type="entry name" value="PHOSPHATE REGULON SENSOR PROTEIN PHOR"/>
    <property type="match status" value="1"/>
</dbReference>
<keyword evidence="7" id="KW-0812">Transmembrane</keyword>
<comment type="caution">
    <text evidence="9">The sequence shown here is derived from an EMBL/GenBank/DDBJ whole genome shotgun (WGS) entry which is preliminary data.</text>
</comment>
<evidence type="ECO:0000256" key="3">
    <source>
        <dbReference type="ARBA" id="ARBA00022553"/>
    </source>
</evidence>
<dbReference type="InterPro" id="IPR004358">
    <property type="entry name" value="Sig_transdc_His_kin-like_C"/>
</dbReference>
<dbReference type="CDD" id="cd00082">
    <property type="entry name" value="HisKA"/>
    <property type="match status" value="1"/>
</dbReference>
<evidence type="ECO:0000256" key="6">
    <source>
        <dbReference type="ARBA" id="ARBA00023012"/>
    </source>
</evidence>
<keyword evidence="4" id="KW-0808">Transferase</keyword>
<name>A0A0G0L5K6_9BACT</name>
<evidence type="ECO:0000313" key="10">
    <source>
        <dbReference type="Proteomes" id="UP000033944"/>
    </source>
</evidence>
<comment type="catalytic activity">
    <reaction evidence="1">
        <text>ATP + protein L-histidine = ADP + protein N-phospho-L-histidine.</text>
        <dbReference type="EC" id="2.7.13.3"/>
    </reaction>
</comment>
<evidence type="ECO:0000256" key="4">
    <source>
        <dbReference type="ARBA" id="ARBA00022679"/>
    </source>
</evidence>
<dbReference type="InterPro" id="IPR005467">
    <property type="entry name" value="His_kinase_dom"/>
</dbReference>
<dbReference type="Gene3D" id="3.30.565.10">
    <property type="entry name" value="Histidine kinase-like ATPase, C-terminal domain"/>
    <property type="match status" value="1"/>
</dbReference>
<evidence type="ECO:0000259" key="8">
    <source>
        <dbReference type="PROSITE" id="PS50109"/>
    </source>
</evidence>
<feature type="transmembrane region" description="Helical" evidence="7">
    <location>
        <begin position="12"/>
        <end position="29"/>
    </location>
</feature>